<name>F4KP83_HALH1</name>
<reference key="2">
    <citation type="submission" date="2011-04" db="EMBL/GenBank/DDBJ databases">
        <title>Complete sequence of chromosome of Haliscomenobacter hydrossis DSM 1100.</title>
        <authorList>
            <consortium name="US DOE Joint Genome Institute (JGI-PGF)"/>
            <person name="Lucas S."/>
            <person name="Han J."/>
            <person name="Lapidus A."/>
            <person name="Bruce D."/>
            <person name="Goodwin L."/>
            <person name="Pitluck S."/>
            <person name="Peters L."/>
            <person name="Kyrpides N."/>
            <person name="Mavromatis K."/>
            <person name="Ivanova N."/>
            <person name="Ovchinnikova G."/>
            <person name="Pagani I."/>
            <person name="Daligault H."/>
            <person name="Detter J.C."/>
            <person name="Han C."/>
            <person name="Land M."/>
            <person name="Hauser L."/>
            <person name="Markowitz V."/>
            <person name="Cheng J.-F."/>
            <person name="Hugenholtz P."/>
            <person name="Woyke T."/>
            <person name="Wu D."/>
            <person name="Verbarg S."/>
            <person name="Frueling A."/>
            <person name="Brambilla E."/>
            <person name="Klenk H.-P."/>
            <person name="Eisen J.A."/>
        </authorList>
    </citation>
    <scope>NUCLEOTIDE SEQUENCE</scope>
    <source>
        <strain>DSM 1100</strain>
    </source>
</reference>
<dbReference type="Gene3D" id="2.60.40.1120">
    <property type="entry name" value="Carboxypeptidase-like, regulatory domain"/>
    <property type="match status" value="1"/>
</dbReference>
<evidence type="ECO:0000256" key="14">
    <source>
        <dbReference type="SAM" id="SignalP"/>
    </source>
</evidence>
<evidence type="ECO:0000256" key="3">
    <source>
        <dbReference type="ARBA" id="ARBA00022452"/>
    </source>
</evidence>
<dbReference type="Gene3D" id="2.40.170.20">
    <property type="entry name" value="TonB-dependent receptor, beta-barrel domain"/>
    <property type="match status" value="1"/>
</dbReference>
<keyword evidence="4" id="KW-0410">Iron transport</keyword>
<dbReference type="Pfam" id="PF13715">
    <property type="entry name" value="CarbopepD_reg_2"/>
    <property type="match status" value="1"/>
</dbReference>
<dbReference type="Proteomes" id="UP000008461">
    <property type="component" value="Chromosome"/>
</dbReference>
<keyword evidence="8" id="KW-0406">Ion transport</keyword>
<evidence type="ECO:0000256" key="11">
    <source>
        <dbReference type="ARBA" id="ARBA00023237"/>
    </source>
</evidence>
<dbReference type="eggNOG" id="COG4773">
    <property type="taxonomic scope" value="Bacteria"/>
</dbReference>
<dbReference type="STRING" id="760192.Halhy_0978"/>
<dbReference type="InterPro" id="IPR039426">
    <property type="entry name" value="TonB-dep_rcpt-like"/>
</dbReference>
<evidence type="ECO:0000256" key="1">
    <source>
        <dbReference type="ARBA" id="ARBA00004571"/>
    </source>
</evidence>
<dbReference type="InterPro" id="IPR000531">
    <property type="entry name" value="Beta-barrel_TonB"/>
</dbReference>
<evidence type="ECO:0000256" key="10">
    <source>
        <dbReference type="ARBA" id="ARBA00023136"/>
    </source>
</evidence>
<comment type="subcellular location">
    <subcellularLocation>
        <location evidence="1 12">Cell outer membrane</location>
        <topology evidence="1 12">Multi-pass membrane protein</topology>
    </subcellularLocation>
</comment>
<protein>
    <submittedName>
        <fullName evidence="17">TonB-dependent receptor</fullName>
    </submittedName>
</protein>
<dbReference type="InterPro" id="IPR012910">
    <property type="entry name" value="Plug_dom"/>
</dbReference>
<keyword evidence="18" id="KW-1185">Reference proteome</keyword>
<sequence>MKKRLTHLLGLFLLLSAFAPVFSQTNYLRGTIKDTKNVPLAGVSVQIKGTQTGTYTDPNGAFSLSIRAEKSLTLVVTSIGFFRKEVVVTINTEGETEVVINLEEEVQILDEMIVTGVFDSRKRIESSIAITTLDTRVLDRMVPNSATELLRQVPGVFTNTSRGEIFNSVVVRGMILGGNYNYVSMQEDGLPTVPAQGQFAPDGFLRADISLARLEAVRGGTASILGVNAPGGIFNYITQTGGSSFVGEVRSRVGLEGNGRNPYYRLEAGFGGPLSKNNPSLTYYIGGHYRHANGAKYPGYPLSRGGQLKGNLLKKYKNGQIQFNLKYLDDRTVQFELTPTVDFENPRPAGNFTNSSSTLNPLLKFSYPTSVLGLRGVEYDTRNLNHYREIAPGLNWEHRFGKGWKLQNNLRYSEKSLLSNAPLIVFPFAVDKFYFYAIFDLLGKFGTYRFYNTKTKASYGIVKQELDFSNPFFPFKFIADLNLPGSEVQPNSVFYNPAGIEDGYIRDFMNQFTLKKQLEHMSFTAGFFYSNSQLQDYILPPAAQGFGTIEDQPQFVGIEYIPSDVPNAPVYQVTDAQGLASYGNGGVFFNKAKVRQTALFFGHNWDVSSQLNLDWGFRYEHFYVEGSNVRSTELVRSKGGVDSDSTTIYDNYTYPLGKNLNYSSPLNTFAFSAGLNYTLNTSVAFYARYSQGSKTPDYNVFYDNSDIFEIEAQRTIQLELGVKLSSGRNHLFITPFYSALDRIPQIGRGRNVGQLATFYATPKLYNKTHAIGLELEGNYTLNEHWSIRASAMTQQFTADRYQFYDIRQDGPADDTLIDRSNKKISSAAPPLIVNLVPTYTTGKLYVNCNWYYLGRRAANSSETFYLPAFSQFDLNLGYALSPKVQFQASINNLFNTFGLMNWNGPTTSGLPFETFDIENFSPEKRAANPDVVYYTGSIQPRAYFLSCTLKL</sequence>
<dbReference type="PROSITE" id="PS52016">
    <property type="entry name" value="TONB_DEPENDENT_REC_3"/>
    <property type="match status" value="1"/>
</dbReference>
<evidence type="ECO:0000256" key="12">
    <source>
        <dbReference type="PROSITE-ProRule" id="PRU01360"/>
    </source>
</evidence>
<evidence type="ECO:0000256" key="13">
    <source>
        <dbReference type="RuleBase" id="RU003357"/>
    </source>
</evidence>
<dbReference type="RefSeq" id="WP_013763435.1">
    <property type="nucleotide sequence ID" value="NC_015510.1"/>
</dbReference>
<organism evidence="17 18">
    <name type="scientific">Haliscomenobacter hydrossis (strain ATCC 27775 / DSM 1100 / LMG 10767 / O)</name>
    <dbReference type="NCBI Taxonomy" id="760192"/>
    <lineage>
        <taxon>Bacteria</taxon>
        <taxon>Pseudomonadati</taxon>
        <taxon>Bacteroidota</taxon>
        <taxon>Saprospiria</taxon>
        <taxon>Saprospirales</taxon>
        <taxon>Haliscomenobacteraceae</taxon>
        <taxon>Haliscomenobacter</taxon>
    </lineage>
</organism>
<dbReference type="InterPro" id="IPR036942">
    <property type="entry name" value="Beta-barrel_TonB_sf"/>
</dbReference>
<evidence type="ECO:0000313" key="17">
    <source>
        <dbReference type="EMBL" id="AEE48877.1"/>
    </source>
</evidence>
<keyword evidence="5 12" id="KW-0812">Transmembrane</keyword>
<keyword evidence="6 14" id="KW-0732">Signal</keyword>
<reference evidence="17 18" key="1">
    <citation type="journal article" date="2011" name="Stand. Genomic Sci.">
        <title>Complete genome sequence of Haliscomenobacter hydrossis type strain (O).</title>
        <authorList>
            <consortium name="US DOE Joint Genome Institute (JGI-PGF)"/>
            <person name="Daligault H."/>
            <person name="Lapidus A."/>
            <person name="Zeytun A."/>
            <person name="Nolan M."/>
            <person name="Lucas S."/>
            <person name="Del Rio T.G."/>
            <person name="Tice H."/>
            <person name="Cheng J.F."/>
            <person name="Tapia R."/>
            <person name="Han C."/>
            <person name="Goodwin L."/>
            <person name="Pitluck S."/>
            <person name="Liolios K."/>
            <person name="Pagani I."/>
            <person name="Ivanova N."/>
            <person name="Huntemann M."/>
            <person name="Mavromatis K."/>
            <person name="Mikhailova N."/>
            <person name="Pati A."/>
            <person name="Chen A."/>
            <person name="Palaniappan K."/>
            <person name="Land M."/>
            <person name="Hauser L."/>
            <person name="Brambilla E.M."/>
            <person name="Rohde M."/>
            <person name="Verbarg S."/>
            <person name="Goker M."/>
            <person name="Bristow J."/>
            <person name="Eisen J.A."/>
            <person name="Markowitz V."/>
            <person name="Hugenholtz P."/>
            <person name="Kyrpides N.C."/>
            <person name="Klenk H.P."/>
            <person name="Woyke T."/>
        </authorList>
    </citation>
    <scope>NUCLEOTIDE SEQUENCE [LARGE SCALE GENOMIC DNA]</scope>
    <source>
        <strain evidence="18">ATCC 27775 / DSM 1100 / LMG 10767 / O</strain>
    </source>
</reference>
<dbReference type="OrthoDB" id="9782587at2"/>
<dbReference type="GO" id="GO:0009279">
    <property type="term" value="C:cell outer membrane"/>
    <property type="evidence" value="ECO:0007669"/>
    <property type="project" value="UniProtKB-SubCell"/>
</dbReference>
<proteinExistence type="inferred from homology"/>
<gene>
    <name evidence="17" type="ordered locus">Halhy_0978</name>
</gene>
<evidence type="ECO:0000256" key="7">
    <source>
        <dbReference type="ARBA" id="ARBA00023004"/>
    </source>
</evidence>
<dbReference type="AlphaFoldDB" id="F4KP83"/>
<dbReference type="Gene3D" id="2.170.130.10">
    <property type="entry name" value="TonB-dependent receptor, plug domain"/>
    <property type="match status" value="1"/>
</dbReference>
<evidence type="ECO:0000256" key="9">
    <source>
        <dbReference type="ARBA" id="ARBA00023077"/>
    </source>
</evidence>
<keyword evidence="11 12" id="KW-0998">Cell outer membrane</keyword>
<evidence type="ECO:0000256" key="6">
    <source>
        <dbReference type="ARBA" id="ARBA00022729"/>
    </source>
</evidence>
<feature type="domain" description="TonB-dependent receptor-like beta-barrel" evidence="15">
    <location>
        <begin position="344"/>
        <end position="893"/>
    </location>
</feature>
<dbReference type="GO" id="GO:0015344">
    <property type="term" value="F:siderophore uptake transmembrane transporter activity"/>
    <property type="evidence" value="ECO:0007669"/>
    <property type="project" value="TreeGrafter"/>
</dbReference>
<evidence type="ECO:0000256" key="4">
    <source>
        <dbReference type="ARBA" id="ARBA00022496"/>
    </source>
</evidence>
<dbReference type="HOGENOM" id="CLU_012070_0_0_10"/>
<evidence type="ECO:0000256" key="2">
    <source>
        <dbReference type="ARBA" id="ARBA00022448"/>
    </source>
</evidence>
<dbReference type="KEGG" id="hhy:Halhy_0978"/>
<evidence type="ECO:0000259" key="16">
    <source>
        <dbReference type="Pfam" id="PF07715"/>
    </source>
</evidence>
<dbReference type="SUPFAM" id="SSF56935">
    <property type="entry name" value="Porins"/>
    <property type="match status" value="1"/>
</dbReference>
<dbReference type="Pfam" id="PF07715">
    <property type="entry name" value="Plug"/>
    <property type="match status" value="1"/>
</dbReference>
<keyword evidence="7" id="KW-0408">Iron</keyword>
<dbReference type="SUPFAM" id="SSF49464">
    <property type="entry name" value="Carboxypeptidase regulatory domain-like"/>
    <property type="match status" value="1"/>
</dbReference>
<feature type="signal peptide" evidence="14">
    <location>
        <begin position="1"/>
        <end position="23"/>
    </location>
</feature>
<evidence type="ECO:0000259" key="15">
    <source>
        <dbReference type="Pfam" id="PF00593"/>
    </source>
</evidence>
<feature type="chain" id="PRO_5003310037" evidence="14">
    <location>
        <begin position="24"/>
        <end position="951"/>
    </location>
</feature>
<dbReference type="Pfam" id="PF00593">
    <property type="entry name" value="TonB_dep_Rec_b-barrel"/>
    <property type="match status" value="1"/>
</dbReference>
<feature type="domain" description="TonB-dependent receptor plug" evidence="16">
    <location>
        <begin position="124"/>
        <end position="233"/>
    </location>
</feature>
<keyword evidence="17" id="KW-0675">Receptor</keyword>
<keyword evidence="9 13" id="KW-0798">TonB box</keyword>
<keyword evidence="3 12" id="KW-1134">Transmembrane beta strand</keyword>
<evidence type="ECO:0000313" key="18">
    <source>
        <dbReference type="Proteomes" id="UP000008461"/>
    </source>
</evidence>
<comment type="similarity">
    <text evidence="12 13">Belongs to the TonB-dependent receptor family.</text>
</comment>
<dbReference type="PANTHER" id="PTHR32552:SF89">
    <property type="entry name" value="CATECHOLATE SIDEROPHORE RECEPTOR FIU"/>
    <property type="match status" value="1"/>
</dbReference>
<dbReference type="PANTHER" id="PTHR32552">
    <property type="entry name" value="FERRICHROME IRON RECEPTOR-RELATED"/>
    <property type="match status" value="1"/>
</dbReference>
<keyword evidence="10 12" id="KW-0472">Membrane</keyword>
<dbReference type="InterPro" id="IPR008969">
    <property type="entry name" value="CarboxyPept-like_regulatory"/>
</dbReference>
<dbReference type="InterPro" id="IPR037066">
    <property type="entry name" value="Plug_dom_sf"/>
</dbReference>
<evidence type="ECO:0000256" key="8">
    <source>
        <dbReference type="ARBA" id="ARBA00023065"/>
    </source>
</evidence>
<accession>F4KP83</accession>
<evidence type="ECO:0000256" key="5">
    <source>
        <dbReference type="ARBA" id="ARBA00022692"/>
    </source>
</evidence>
<keyword evidence="2 12" id="KW-0813">Transport</keyword>
<dbReference type="EMBL" id="CP002691">
    <property type="protein sequence ID" value="AEE48877.1"/>
    <property type="molecule type" value="Genomic_DNA"/>
</dbReference>